<reference evidence="1 2" key="1">
    <citation type="submission" date="2020-07" db="EMBL/GenBank/DDBJ databases">
        <title>Diversity of carbapenemase encoding genes among Pseudomonas putida group clinical isolates in a tertiary Brazilian hospital.</title>
        <authorList>
            <person name="Alberto-Lei F."/>
            <person name="Nodari C.S."/>
            <person name="Streling A.P."/>
            <person name="Paulino J.T."/>
            <person name="Bessa-Neto F.O."/>
            <person name="Cayo R."/>
            <person name="Gales A.C."/>
        </authorList>
    </citation>
    <scope>NUCLEOTIDE SEQUENCE [LARGE SCALE GENOMIC DNA]</scope>
    <source>
        <strain evidence="1 2">11213</strain>
    </source>
</reference>
<evidence type="ECO:0000313" key="1">
    <source>
        <dbReference type="EMBL" id="MBA6150482.1"/>
    </source>
</evidence>
<evidence type="ECO:0008006" key="3">
    <source>
        <dbReference type="Google" id="ProtNLM"/>
    </source>
</evidence>
<proteinExistence type="predicted"/>
<organism evidence="1 2">
    <name type="scientific">Pseudomonas juntendi</name>
    <dbReference type="NCBI Taxonomy" id="2666183"/>
    <lineage>
        <taxon>Bacteria</taxon>
        <taxon>Pseudomonadati</taxon>
        <taxon>Pseudomonadota</taxon>
        <taxon>Gammaproteobacteria</taxon>
        <taxon>Pseudomonadales</taxon>
        <taxon>Pseudomonadaceae</taxon>
        <taxon>Pseudomonas</taxon>
    </lineage>
</organism>
<sequence>MMPTTTSSCSSSSCSSLPEWKLPGHLQPLFDDALELVRWEFPGSHPVIGGGAIRDALLGRPIKDIDVFMRSIDHNELDSELTVKVKQPAFLALYGRKDMHGAWDFLQDVQGLPVQLILADFMTPQELADSFDLNLSRATYDGYSLHVSAAFEEGVWDKAFRILRCESDLEERRSFKRVSRLQEKYPEYIHDETTLEQIRGH</sequence>
<dbReference type="AlphaFoldDB" id="A0A7W2M0J5"/>
<dbReference type="InterPro" id="IPR043519">
    <property type="entry name" value="NT_sf"/>
</dbReference>
<comment type="caution">
    <text evidence="1">The sequence shown here is derived from an EMBL/GenBank/DDBJ whole genome shotgun (WGS) entry which is preliminary data.</text>
</comment>
<gene>
    <name evidence="1" type="ORF">H4C15_23750</name>
</gene>
<dbReference type="SUPFAM" id="SSF81301">
    <property type="entry name" value="Nucleotidyltransferase"/>
    <property type="match status" value="1"/>
</dbReference>
<dbReference type="EMBL" id="JACGDA010000070">
    <property type="protein sequence ID" value="MBA6150482.1"/>
    <property type="molecule type" value="Genomic_DNA"/>
</dbReference>
<dbReference type="Proteomes" id="UP000577346">
    <property type="component" value="Unassembled WGS sequence"/>
</dbReference>
<dbReference type="Pfam" id="PF26128">
    <property type="entry name" value="Gad2"/>
    <property type="match status" value="1"/>
</dbReference>
<evidence type="ECO:0000313" key="2">
    <source>
        <dbReference type="Proteomes" id="UP000577346"/>
    </source>
</evidence>
<accession>A0A7W2M0J5</accession>
<dbReference type="Gene3D" id="3.30.460.10">
    <property type="entry name" value="Beta Polymerase, domain 2"/>
    <property type="match status" value="1"/>
</dbReference>
<name>A0A7W2M0J5_9PSED</name>
<protein>
    <recommendedName>
        <fullName evidence="3">Poly A polymerase head domain-containing protein</fullName>
    </recommendedName>
</protein>